<dbReference type="eggNOG" id="COG1399">
    <property type="taxonomic scope" value="Bacteria"/>
</dbReference>
<proteinExistence type="predicted"/>
<protein>
    <submittedName>
        <fullName evidence="1">Putative metal-binding, possibly nucleic acid-binding protein</fullName>
    </submittedName>
</protein>
<dbReference type="Proteomes" id="UP000004291">
    <property type="component" value="Chromosome"/>
</dbReference>
<reference evidence="1 2" key="2">
    <citation type="submission" date="2012-06" db="EMBL/GenBank/DDBJ databases">
        <authorList>
            <person name="Fiebig A."/>
        </authorList>
    </citation>
    <scope>NUCLEOTIDE SEQUENCE [LARGE SCALE GENOMIC DNA]</scope>
    <source>
        <strain evidence="1 2">DFL-43</strain>
    </source>
</reference>
<accession>A9D4L9</accession>
<gene>
    <name evidence="1" type="ORF">HPDFL43_05610</name>
</gene>
<dbReference type="Pfam" id="PF02620">
    <property type="entry name" value="YceD"/>
    <property type="match status" value="1"/>
</dbReference>
<comment type="caution">
    <text evidence="1">The sequence shown here is derived from an EMBL/GenBank/DDBJ whole genome shotgun (WGS) entry which is preliminary data.</text>
</comment>
<reference evidence="1 2" key="1">
    <citation type="submission" date="2007-10" db="EMBL/GenBank/DDBJ databases">
        <authorList>
            <person name="Wagner-Dobler I."/>
            <person name="Ferriera S."/>
            <person name="Johnson J."/>
            <person name="Kravitz S."/>
            <person name="Beeson K."/>
            <person name="Sutton G."/>
            <person name="Rogers Y.-H."/>
            <person name="Friedman R."/>
            <person name="Frazier M."/>
            <person name="Venter J.C."/>
        </authorList>
    </citation>
    <scope>NUCLEOTIDE SEQUENCE [LARGE SCALE GENOMIC DNA]</scope>
    <source>
        <strain evidence="1 2">DFL-43</strain>
    </source>
</reference>
<keyword evidence="2" id="KW-1185">Reference proteome</keyword>
<dbReference type="EMBL" id="ABIA03000002">
    <property type="protein sequence ID" value="EDQ33905.2"/>
    <property type="molecule type" value="Genomic_DNA"/>
</dbReference>
<dbReference type="InterPro" id="IPR003772">
    <property type="entry name" value="YceD"/>
</dbReference>
<dbReference type="HOGENOM" id="CLU_088841_0_0_5"/>
<sequence length="184" mass="20182">MTMHDNSVFSFPVKVGHVSANPVTITISADQSDLKKLAAQWGVLEVRAFDAEIVIGRWKRDGVRLKGNVTATMVQECVVTLDPVEQCIDENLEAVFLPENSRLVKRITDASGEMFLDPEGPDLPDTFSGDTIDVGAVAAEFAALAIDAYPRKPGLDYLDRIESDETVDKKPSPFAVLQGFKRDE</sequence>
<evidence type="ECO:0000313" key="2">
    <source>
        <dbReference type="Proteomes" id="UP000004291"/>
    </source>
</evidence>
<dbReference type="STRING" id="411684.HPDFL43_05610"/>
<dbReference type="AlphaFoldDB" id="A9D4L9"/>
<name>A9D4L9_HOEPD</name>
<organism evidence="1 2">
    <name type="scientific">Hoeflea phototrophica (strain DSM 17068 / NCIMB 14078 / DFL-43)</name>
    <dbReference type="NCBI Taxonomy" id="411684"/>
    <lineage>
        <taxon>Bacteria</taxon>
        <taxon>Pseudomonadati</taxon>
        <taxon>Pseudomonadota</taxon>
        <taxon>Alphaproteobacteria</taxon>
        <taxon>Hyphomicrobiales</taxon>
        <taxon>Rhizobiaceae</taxon>
        <taxon>Hoeflea</taxon>
    </lineage>
</organism>
<evidence type="ECO:0000313" key="1">
    <source>
        <dbReference type="EMBL" id="EDQ33905.2"/>
    </source>
</evidence>
<dbReference type="RefSeq" id="WP_040449143.1">
    <property type="nucleotide sequence ID" value="NZ_CM002917.1"/>
</dbReference>